<comment type="caution">
    <text evidence="2">The sequence shown here is derived from an EMBL/GenBank/DDBJ whole genome shotgun (WGS) entry which is preliminary data.</text>
</comment>
<dbReference type="RefSeq" id="WP_107831751.1">
    <property type="nucleotide sequence ID" value="NZ_CP160205.1"/>
</dbReference>
<gene>
    <name evidence="2" type="ORF">C8P68_1154</name>
</gene>
<organism evidence="2 3">
    <name type="scientific">Mucilaginibacter yixingensis</name>
    <dbReference type="NCBI Taxonomy" id="1295612"/>
    <lineage>
        <taxon>Bacteria</taxon>
        <taxon>Pseudomonadati</taxon>
        <taxon>Bacteroidota</taxon>
        <taxon>Sphingobacteriia</taxon>
        <taxon>Sphingobacteriales</taxon>
        <taxon>Sphingobacteriaceae</taxon>
        <taxon>Mucilaginibacter</taxon>
    </lineage>
</organism>
<keyword evidence="3" id="KW-1185">Reference proteome</keyword>
<protein>
    <submittedName>
        <fullName evidence="2">Uncharacterized protein</fullName>
    </submittedName>
</protein>
<dbReference type="OrthoDB" id="1384967at2"/>
<feature type="coiled-coil region" evidence="1">
    <location>
        <begin position="128"/>
        <end position="155"/>
    </location>
</feature>
<evidence type="ECO:0000313" key="3">
    <source>
        <dbReference type="Proteomes" id="UP000244168"/>
    </source>
</evidence>
<proteinExistence type="predicted"/>
<dbReference type="Proteomes" id="UP000244168">
    <property type="component" value="Unassembled WGS sequence"/>
</dbReference>
<feature type="coiled-coil region" evidence="1">
    <location>
        <begin position="869"/>
        <end position="903"/>
    </location>
</feature>
<keyword evidence="1" id="KW-0175">Coiled coil</keyword>
<evidence type="ECO:0000313" key="2">
    <source>
        <dbReference type="EMBL" id="PTQ92008.1"/>
    </source>
</evidence>
<dbReference type="EMBL" id="QAOQ01000015">
    <property type="protein sequence ID" value="PTQ92008.1"/>
    <property type="molecule type" value="Genomic_DNA"/>
</dbReference>
<name>A0A2T5J4C2_9SPHI</name>
<evidence type="ECO:0000256" key="1">
    <source>
        <dbReference type="SAM" id="Coils"/>
    </source>
</evidence>
<reference evidence="2 3" key="1">
    <citation type="submission" date="2018-04" db="EMBL/GenBank/DDBJ databases">
        <title>Genomic Encyclopedia of Archaeal and Bacterial Type Strains, Phase II (KMG-II): from individual species to whole genera.</title>
        <authorList>
            <person name="Goeker M."/>
        </authorList>
    </citation>
    <scope>NUCLEOTIDE SEQUENCE [LARGE SCALE GENOMIC DNA]</scope>
    <source>
        <strain evidence="2 3">DSM 26809</strain>
    </source>
</reference>
<sequence length="1338" mass="155534">MDYEIHGKIEKFEEFLRLTYKGINEKYADRQSANVDELWNCSLFLAKILHAAKPISNITNVEGLEQFKVDYEAATGRNIDLPGIFKDFWLRKIGDRIHIAGLISISCLTFEKITLYWKELLFLSVQQAQDKQNNMDTLEFEKANFEDVIRKYEQDNNCILDPNGIFFKKWSSVKNDKVTFSNIEAHFQGYLDYWERFEFILAYKQRIAAEENRSFLHITENNLEKIYNEHRGCYSDIPEYLNFINDSQFRKSAGGYDILFHASSSQLNYWHILANQISGRYWTLLDQDDQIPDKQTALKIWLFKTQHIDAHKPLSGATIAAVSAFCREAYLFLKTEPDFAGGRDEIRKMIYDSSFKGGFISLKDHYISYDMDAVAPVDVYHRLNDGPLSQGNTLYDQRSRHSVNKLINAFICGENKYTPVYDENGEVLPQQPYRRIAELLMIAAERPFLAWKICHIILHRRQEILPALFSHPQLAALGFVLADEMQASHPADPLNIELWQQSTSLFISCATRLYFRPKQIAKILVQQFVELNKDKYQDLRGSRPPSDPIKETARKKRETGTLNRLVAWDYPATFQQHIPSLFSFLCFYINRYQMPEVYRNRLVKFPMVQWDAIFCLMQMIDSPKFKTYRPALEPQLQKFTRLFLKSYLNLLETDEALGFDYHTKTDTVGNITWSESIERLDKLQWIYPIYHLYKYNLLAQFLSPRIYFEATTDILHEKNRVHILQLRTHIGVLLLLLKKLVSPEIPSGFEKTKLQDIQSSIEAQIVSFVRQYAKNDPGSGHFDLFEFNHETSLYGYSDEALLPRLARAVNWFSNKEAIITAIKTSGDYHKLLTMLEWITSTGIRKKLLEEANGADVLTILDKQHWIPEIKNILLQLSHNQELLEKLEEALVFYEVKVADARNDVSNKMEAFRIRLLIAYFSADEKQLDGVTAPVVHPQVHSNNLSSSDYRSFYRGLIRLTDCPESAYTIFNDLFRRFPQYTSLAINRLCAAYKTAEKNDSTTGFADALAEWNEASGNFTEAQNQETQPNISILLLQIYLKLGFEEKFDWLFNQLELPYQLLPDILQLKVAFLVERGRRAEAFYWIEKGEVYHKFNDIAQIQFLEDLKLTVKGLDNIDELQYQYKRIFDAVPEKLIQVIPSRLNGQTSMPEFLIQEFVHAADKMLEKIRSINEIKNEDKYNDLLEIILESRIFNYGWTVSGQKRGAFSGAVGPQPGERDLPIIGADTKIMLVGEALIYRGANNAVPHLEKIFNYYHQRENLLIIYYDMSDAADFNDHWANYETDILAKCQLPTDYIIVSKFTDVSADFKVNASAIKVGKTIHQSGTVIYHLFSQINYYI</sequence>
<accession>A0A2T5J4C2</accession>